<feature type="region of interest" description="Disordered" evidence="1">
    <location>
        <begin position="226"/>
        <end position="267"/>
    </location>
</feature>
<evidence type="ECO:0000256" key="1">
    <source>
        <dbReference type="SAM" id="MobiDB-lite"/>
    </source>
</evidence>
<dbReference type="EMBL" id="KV448712">
    <property type="protein sequence ID" value="OAX33759.1"/>
    <property type="molecule type" value="Genomic_DNA"/>
</dbReference>
<evidence type="ECO:0000313" key="3">
    <source>
        <dbReference type="EMBL" id="OAX33759.1"/>
    </source>
</evidence>
<dbReference type="InParanoid" id="A0A1B7MMF3"/>
<evidence type="ECO:0000256" key="2">
    <source>
        <dbReference type="SAM" id="Phobius"/>
    </source>
</evidence>
<keyword evidence="2" id="KW-0812">Transmembrane</keyword>
<feature type="compositionally biased region" description="Low complexity" evidence="1">
    <location>
        <begin position="247"/>
        <end position="256"/>
    </location>
</feature>
<organism evidence="3 4">
    <name type="scientific">Rhizopogon vinicolor AM-OR11-026</name>
    <dbReference type="NCBI Taxonomy" id="1314800"/>
    <lineage>
        <taxon>Eukaryota</taxon>
        <taxon>Fungi</taxon>
        <taxon>Dikarya</taxon>
        <taxon>Basidiomycota</taxon>
        <taxon>Agaricomycotina</taxon>
        <taxon>Agaricomycetes</taxon>
        <taxon>Agaricomycetidae</taxon>
        <taxon>Boletales</taxon>
        <taxon>Suillineae</taxon>
        <taxon>Rhizopogonaceae</taxon>
        <taxon>Rhizopogon</taxon>
    </lineage>
</organism>
<name>A0A1B7MMF3_9AGAM</name>
<dbReference type="OrthoDB" id="2686566at2759"/>
<accession>A0A1B7MMF3</accession>
<keyword evidence="2" id="KW-1133">Transmembrane helix</keyword>
<reference evidence="3 4" key="1">
    <citation type="submission" date="2016-06" db="EMBL/GenBank/DDBJ databases">
        <title>Comparative genomics of the ectomycorrhizal sister species Rhizopogon vinicolor and Rhizopogon vesiculosus (Basidiomycota: Boletales) reveals a divergence of the mating type B locus.</title>
        <authorList>
            <consortium name="DOE Joint Genome Institute"/>
            <person name="Mujic A.B."/>
            <person name="Kuo A."/>
            <person name="Tritt A."/>
            <person name="Lipzen A."/>
            <person name="Chen C."/>
            <person name="Johnson J."/>
            <person name="Sharma A."/>
            <person name="Barry K."/>
            <person name="Grigoriev I.V."/>
            <person name="Spatafora J.W."/>
        </authorList>
    </citation>
    <scope>NUCLEOTIDE SEQUENCE [LARGE SCALE GENOMIC DNA]</scope>
    <source>
        <strain evidence="3 4">AM-OR11-026</strain>
    </source>
</reference>
<evidence type="ECO:0000313" key="4">
    <source>
        <dbReference type="Proteomes" id="UP000092154"/>
    </source>
</evidence>
<proteinExistence type="predicted"/>
<feature type="transmembrane region" description="Helical" evidence="2">
    <location>
        <begin position="376"/>
        <end position="394"/>
    </location>
</feature>
<keyword evidence="4" id="KW-1185">Reference proteome</keyword>
<protein>
    <submittedName>
        <fullName evidence="3">Uncharacterized protein</fullName>
    </submittedName>
</protein>
<gene>
    <name evidence="3" type="ORF">K503DRAFT_786266</name>
</gene>
<dbReference type="Proteomes" id="UP000092154">
    <property type="component" value="Unassembled WGS sequence"/>
</dbReference>
<dbReference type="AlphaFoldDB" id="A0A1B7MMF3"/>
<keyword evidence="2" id="KW-0472">Membrane</keyword>
<sequence>MFIGCWPLDTKFPGPNFSFKELKNRELRIIVGPYLKRKLGVMYDDERAEGKEEEREEFEILPWQKVELLVASSDGFSLQELGDFEEWKKVYQLAVEEKDAADASRVRMASGPSCSPNRTVAPILIRPSSRATADTTPPIAPHPIAHSHKTPAPTVACPPSCTTNTVAAPSIAPGPVVRPRPRKVGGQVSWQAATERDDLGHPEALAPAITFAVSVLALTFAACATSPSSRWEPGSPSRLQTRLPIGSQPRLPSGSRPRPPVPTAQGLHGQSAFDTIEEDYDLADTVAVDACKDVERSLRIRQRMGLGEQSVLDSRQDEHGMGDREVVVDDPVNISTILVPTHLPSICLRMEAVGRHHIISQFAMLRQLSTKLHSQLAGSLVLSIHMLITMSSLMQHSVRMNTMMKT</sequence>